<accession>A0A9X2WQI4</accession>
<keyword evidence="2" id="KW-1185">Reference proteome</keyword>
<organism evidence="1 2">
    <name type="scientific">Shewanella holmiensis</name>
    <dbReference type="NCBI Taxonomy" id="2952222"/>
    <lineage>
        <taxon>Bacteria</taxon>
        <taxon>Pseudomonadati</taxon>
        <taxon>Pseudomonadota</taxon>
        <taxon>Gammaproteobacteria</taxon>
        <taxon>Alteromonadales</taxon>
        <taxon>Shewanellaceae</taxon>
        <taxon>Shewanella</taxon>
    </lineage>
</organism>
<proteinExistence type="predicted"/>
<evidence type="ECO:0000313" key="1">
    <source>
        <dbReference type="EMBL" id="MCT7943761.1"/>
    </source>
</evidence>
<dbReference type="Proteomes" id="UP001155546">
    <property type="component" value="Unassembled WGS sequence"/>
</dbReference>
<sequence>MSDVKIAWGLGADGVMRHISEVEKGKACGCICPSINCSSPLIANQGAIKAHYFSHQANTGCGGESALHLAAKQILEESASENLNLILPEVHGVFSCKDMAGEVIERAGVELSSFQLAEAKQEVKLSSELIADVMSQSVKGETLAVEIFVTNAKDELGKNKYRSVGIDAIEIDLSMLPWNIDRNELKESVLQTANRRWLYSKKKKALEKKLKLQVGDEISSINQSYLANILDIAQSLSTNLNIPNFSWPSLNATR</sequence>
<dbReference type="EMBL" id="JAMTCD010000062">
    <property type="protein sequence ID" value="MCT7943761.1"/>
    <property type="molecule type" value="Genomic_DNA"/>
</dbReference>
<reference evidence="1" key="1">
    <citation type="journal article" date="2023" name="Int. J. Syst. Evol. Microbiol.">
        <title>&lt;i&gt;Shewanella septentrionalis&lt;/i&gt; sp. nov. and &lt;i&gt;Shewanella holmiensis&lt;/i&gt; sp. nov., isolated from Baltic Sea water and sediments.</title>
        <authorList>
            <person name="Martin-Rodriguez A.J."/>
            <person name="Thorell K."/>
            <person name="Joffre E."/>
            <person name="Jensie-Markopoulos S."/>
            <person name="Moore E.R.B."/>
            <person name="Sjoling A."/>
        </authorList>
    </citation>
    <scope>NUCLEOTIDE SEQUENCE</scope>
    <source>
        <strain evidence="1">SP1S2-7</strain>
    </source>
</reference>
<comment type="caution">
    <text evidence="1">The sequence shown here is derived from an EMBL/GenBank/DDBJ whole genome shotgun (WGS) entry which is preliminary data.</text>
</comment>
<feature type="non-terminal residue" evidence="1">
    <location>
        <position position="254"/>
    </location>
</feature>
<protein>
    <submittedName>
        <fullName evidence="1">Uncharacterized protein</fullName>
    </submittedName>
</protein>
<dbReference type="RefSeq" id="WP_261300043.1">
    <property type="nucleotide sequence ID" value="NZ_JAMTCD010000062.1"/>
</dbReference>
<gene>
    <name evidence="1" type="ORF">NE535_18595</name>
</gene>
<name>A0A9X2WQI4_9GAMM</name>
<dbReference type="AlphaFoldDB" id="A0A9X2WQI4"/>
<evidence type="ECO:0000313" key="2">
    <source>
        <dbReference type="Proteomes" id="UP001155546"/>
    </source>
</evidence>